<accession>X1DCU7</accession>
<dbReference type="AlphaFoldDB" id="X1DCU7"/>
<dbReference type="EMBL" id="BART01038573">
    <property type="protein sequence ID" value="GAH06140.1"/>
    <property type="molecule type" value="Genomic_DNA"/>
</dbReference>
<reference evidence="1" key="1">
    <citation type="journal article" date="2014" name="Front. Microbiol.">
        <title>High frequency of phylogenetically diverse reductive dehalogenase-homologous genes in deep subseafloor sedimentary metagenomes.</title>
        <authorList>
            <person name="Kawai M."/>
            <person name="Futagami T."/>
            <person name="Toyoda A."/>
            <person name="Takaki Y."/>
            <person name="Nishi S."/>
            <person name="Hori S."/>
            <person name="Arai W."/>
            <person name="Tsubouchi T."/>
            <person name="Morono Y."/>
            <person name="Uchiyama I."/>
            <person name="Ito T."/>
            <person name="Fujiyama A."/>
            <person name="Inagaki F."/>
            <person name="Takami H."/>
        </authorList>
    </citation>
    <scope>NUCLEOTIDE SEQUENCE</scope>
    <source>
        <strain evidence="1">Expedition CK06-06</strain>
    </source>
</reference>
<sequence length="51" mass="5895">LCLVLEIKILEIFSLKPEMTPLMTFDPDKKKTSCTPGQCIVPMQIKKFYYA</sequence>
<proteinExistence type="predicted"/>
<gene>
    <name evidence="1" type="ORF">S01H4_63893</name>
</gene>
<organism evidence="1">
    <name type="scientific">marine sediment metagenome</name>
    <dbReference type="NCBI Taxonomy" id="412755"/>
    <lineage>
        <taxon>unclassified sequences</taxon>
        <taxon>metagenomes</taxon>
        <taxon>ecological metagenomes</taxon>
    </lineage>
</organism>
<comment type="caution">
    <text evidence="1">The sequence shown here is derived from an EMBL/GenBank/DDBJ whole genome shotgun (WGS) entry which is preliminary data.</text>
</comment>
<feature type="non-terminal residue" evidence="1">
    <location>
        <position position="1"/>
    </location>
</feature>
<name>X1DCU7_9ZZZZ</name>
<protein>
    <submittedName>
        <fullName evidence="1">Uncharacterized protein</fullName>
    </submittedName>
</protein>
<evidence type="ECO:0000313" key="1">
    <source>
        <dbReference type="EMBL" id="GAH06140.1"/>
    </source>
</evidence>